<dbReference type="RefSeq" id="WP_183902721.1">
    <property type="nucleotide sequence ID" value="NZ_JACIDW010000043.1"/>
</dbReference>
<sequence>MASNTDDVRSAVSKDISALQQEVARLQKMISAQGAEAYYEVRDRAGKAYEEVAPRAKTAVAQIKAESVAAADAAREHPAATTTALALAGALGFLAGYLLSGAAQAAPQRQQWWR</sequence>
<dbReference type="Proteomes" id="UP000582090">
    <property type="component" value="Unassembled WGS sequence"/>
</dbReference>
<evidence type="ECO:0000256" key="1">
    <source>
        <dbReference type="SAM" id="Coils"/>
    </source>
</evidence>
<dbReference type="AlphaFoldDB" id="A0A7W6CUB8"/>
<feature type="coiled-coil region" evidence="1">
    <location>
        <begin position="9"/>
        <end position="36"/>
    </location>
</feature>
<reference evidence="2 3" key="1">
    <citation type="submission" date="2020-08" db="EMBL/GenBank/DDBJ databases">
        <title>Genomic Encyclopedia of Type Strains, Phase IV (KMG-IV): sequencing the most valuable type-strain genomes for metagenomic binning, comparative biology and taxonomic classification.</title>
        <authorList>
            <person name="Goeker M."/>
        </authorList>
    </citation>
    <scope>NUCLEOTIDE SEQUENCE [LARGE SCALE GENOMIC DNA]</scope>
    <source>
        <strain evidence="2 3">DSM 26575</strain>
    </source>
</reference>
<gene>
    <name evidence="2" type="ORF">GGQ67_005006</name>
</gene>
<keyword evidence="1" id="KW-0175">Coiled coil</keyword>
<protein>
    <submittedName>
        <fullName evidence="2">ElaB/YqjD/DUF883 family membrane-anchored ribosome-binding protein</fullName>
    </submittedName>
</protein>
<evidence type="ECO:0000313" key="2">
    <source>
        <dbReference type="EMBL" id="MBB3967307.1"/>
    </source>
</evidence>
<name>A0A7W6CUB8_9HYPH</name>
<organism evidence="2 3">
    <name type="scientific">Rhizobium metallidurans</name>
    <dbReference type="NCBI Taxonomy" id="1265931"/>
    <lineage>
        <taxon>Bacteria</taxon>
        <taxon>Pseudomonadati</taxon>
        <taxon>Pseudomonadota</taxon>
        <taxon>Alphaproteobacteria</taxon>
        <taxon>Hyphomicrobiales</taxon>
        <taxon>Rhizobiaceae</taxon>
        <taxon>Rhizobium/Agrobacterium group</taxon>
        <taxon>Rhizobium</taxon>
    </lineage>
</organism>
<comment type="caution">
    <text evidence="2">The sequence shown here is derived from an EMBL/GenBank/DDBJ whole genome shotgun (WGS) entry which is preliminary data.</text>
</comment>
<dbReference type="EMBL" id="JACIDW010000043">
    <property type="protein sequence ID" value="MBB3967307.1"/>
    <property type="molecule type" value="Genomic_DNA"/>
</dbReference>
<keyword evidence="3" id="KW-1185">Reference proteome</keyword>
<evidence type="ECO:0000313" key="3">
    <source>
        <dbReference type="Proteomes" id="UP000582090"/>
    </source>
</evidence>
<proteinExistence type="predicted"/>
<accession>A0A7W6CUB8</accession>